<keyword evidence="3" id="KW-1185">Reference proteome</keyword>
<dbReference type="GeneID" id="110252092"/>
<dbReference type="OrthoDB" id="5979705at2759"/>
<dbReference type="SUPFAM" id="SSF48452">
    <property type="entry name" value="TPR-like"/>
    <property type="match status" value="3"/>
</dbReference>
<feature type="repeat" description="TPR" evidence="1">
    <location>
        <begin position="43"/>
        <end position="76"/>
    </location>
</feature>
<name>A0A913Y513_EXADI</name>
<dbReference type="InterPro" id="IPR011990">
    <property type="entry name" value="TPR-like_helical_dom_sf"/>
</dbReference>
<feature type="repeat" description="TPR" evidence="1">
    <location>
        <begin position="123"/>
        <end position="156"/>
    </location>
</feature>
<accession>A0A913Y513</accession>
<dbReference type="SMART" id="SM00028">
    <property type="entry name" value="TPR"/>
    <property type="match status" value="8"/>
</dbReference>
<protein>
    <submittedName>
        <fullName evidence="2">Uncharacterized protein</fullName>
    </submittedName>
</protein>
<organism evidence="2 3">
    <name type="scientific">Exaiptasia diaphana</name>
    <name type="common">Tropical sea anemone</name>
    <name type="synonym">Aiptasia pulchella</name>
    <dbReference type="NCBI Taxonomy" id="2652724"/>
    <lineage>
        <taxon>Eukaryota</taxon>
        <taxon>Metazoa</taxon>
        <taxon>Cnidaria</taxon>
        <taxon>Anthozoa</taxon>
        <taxon>Hexacorallia</taxon>
        <taxon>Actiniaria</taxon>
        <taxon>Aiptasiidae</taxon>
        <taxon>Exaiptasia</taxon>
    </lineage>
</organism>
<dbReference type="Pfam" id="PF13181">
    <property type="entry name" value="TPR_8"/>
    <property type="match status" value="1"/>
</dbReference>
<dbReference type="PANTHER" id="PTHR10098">
    <property type="entry name" value="RAPSYN-RELATED"/>
    <property type="match status" value="1"/>
</dbReference>
<dbReference type="EnsemblMetazoa" id="XM_021058856.2">
    <property type="protein sequence ID" value="XP_020914515.1"/>
    <property type="gene ID" value="LOC110252092"/>
</dbReference>
<dbReference type="Proteomes" id="UP000887567">
    <property type="component" value="Unplaced"/>
</dbReference>
<keyword evidence="1" id="KW-0802">TPR repeat</keyword>
<dbReference type="Gene3D" id="1.25.40.10">
    <property type="entry name" value="Tetratricopeptide repeat domain"/>
    <property type="match status" value="2"/>
</dbReference>
<evidence type="ECO:0000313" key="3">
    <source>
        <dbReference type="Proteomes" id="UP000887567"/>
    </source>
</evidence>
<evidence type="ECO:0000256" key="1">
    <source>
        <dbReference type="PROSITE-ProRule" id="PRU00339"/>
    </source>
</evidence>
<feature type="repeat" description="TPR" evidence="1">
    <location>
        <begin position="3"/>
        <end position="36"/>
    </location>
</feature>
<reference evidence="2" key="1">
    <citation type="submission" date="2022-11" db="UniProtKB">
        <authorList>
            <consortium name="EnsemblMetazoa"/>
        </authorList>
    </citation>
    <scope>IDENTIFICATION</scope>
</reference>
<dbReference type="KEGG" id="epa:110252092"/>
<dbReference type="InterPro" id="IPR019734">
    <property type="entry name" value="TPR_rpt"/>
</dbReference>
<feature type="repeat" description="TPR" evidence="1">
    <location>
        <begin position="203"/>
        <end position="236"/>
    </location>
</feature>
<sequence length="631" mass="72174">MKWSKAYSIGESKLEAGETRDAIRYFKKALMIAQENGSKQEETVTLAKLADVYRDIENYHEAVDYYEKGLKIVQETGDKKLECAICYNIGNACDKLGDYEKFMQYSKQGFNVALRIGDSRLTADSYEGLGRAYHSLRNYQKSIKCHKKAIDLYKQLNNEDGLGVCYGNLSLSYQMQGKYHDAIRLLEESLRISVKIGRKQNQAADLLNLGTMYATLNDYDKAIKMSQKSLAISIEIGNKRLQAKCYGSQGNVLFNYCNKYSEAIVYYQECLDISKEIDDKQSQSVALLNIGNCLNELHRYEEAKNQYDNSLALAKELNDKYSEADIYHAIAINNICRNQFQTALPLLEKCLDIASTIGNKESEGVACYKLGEVYYSLHKENQGHQACHNTDDNIAKSEEYLRRALDCYDFLLLHLHQHDDFKVSIFETFIQAYKLLTTVLIETRQLQEALLVSDGRRARALGDRLVFKYGMIEKEMSLPKPPTYPDVEAIFFKDVFSILHYSLLSNSLAVWVLAKDSLMFRETEKEQFDSAIETLTQEKKDDDENSIKRFFTSTVSRAYEMMKIQESVTCENRSLDDCVTSKDRVTTKACESLSRDDGTNEETLDKASHPLEMLYNCLVAPVLSDVRHDEI</sequence>
<dbReference type="RefSeq" id="XP_020914515.1">
    <property type="nucleotide sequence ID" value="XM_021058856.2"/>
</dbReference>
<dbReference type="AlphaFoldDB" id="A0A913Y513"/>
<proteinExistence type="predicted"/>
<dbReference type="Pfam" id="PF13424">
    <property type="entry name" value="TPR_12"/>
    <property type="match status" value="4"/>
</dbReference>
<dbReference type="PROSITE" id="PS50005">
    <property type="entry name" value="TPR"/>
    <property type="match status" value="4"/>
</dbReference>
<evidence type="ECO:0000313" key="2">
    <source>
        <dbReference type="EnsemblMetazoa" id="XP_020914515.1"/>
    </source>
</evidence>
<dbReference type="PANTHER" id="PTHR10098:SF108">
    <property type="entry name" value="TETRATRICOPEPTIDE REPEAT PROTEIN 28"/>
    <property type="match status" value="1"/>
</dbReference>